<dbReference type="Pfam" id="PF00005">
    <property type="entry name" value="ABC_tran"/>
    <property type="match status" value="1"/>
</dbReference>
<keyword evidence="6" id="KW-0067">ATP-binding</keyword>
<evidence type="ECO:0000256" key="2">
    <source>
        <dbReference type="ARBA" id="ARBA00022448"/>
    </source>
</evidence>
<dbReference type="InterPro" id="IPR011527">
    <property type="entry name" value="ABC1_TM_dom"/>
</dbReference>
<dbReference type="AlphaFoldDB" id="A0A3P3XTV1"/>
<feature type="transmembrane region" description="Helical" evidence="9">
    <location>
        <begin position="160"/>
        <end position="179"/>
    </location>
</feature>
<evidence type="ECO:0000259" key="10">
    <source>
        <dbReference type="PROSITE" id="PS50893"/>
    </source>
</evidence>
<feature type="transmembrane region" description="Helical" evidence="9">
    <location>
        <begin position="243"/>
        <end position="268"/>
    </location>
</feature>
<dbReference type="PANTHER" id="PTHR43394">
    <property type="entry name" value="ATP-DEPENDENT PERMEASE MDL1, MITOCHONDRIAL"/>
    <property type="match status" value="1"/>
</dbReference>
<sequence length="595" mass="65968">MFKEYVTLLPHLKQYKYRYIAGILCLIAVDASQVLIPRYVQTTIDTIVSGSFQVKEIVHPLVIMVLLALFISIGRFFWRYFINTASRRIEAEMRDRLFSHILTMSGGFFRKNTTGDLMARATNDIGTIRQATGMGFVALVDGVFMTAMILVAMFANNAAVAAWIIIPLPLITALILLFGKIVGKLFKRIQDIYGRLSNIAQESLSGVRIVKSFVKEHYFFEKFEVTNTEYKNAIMNLVKTSGFFFPFITFLSGLSTVLLILFGGNAAIHNKMTPGSIIAMLSYLEMLVWPMMSAGFTVNIVQRGAASLKRINEILNTEPEIQESPRHVAGKPCGDIEIRELDYRYSGSDMLALKHISVRISEASMLGILGKVGSGKSTILKLLPRMLDAGEGHVFIGGIDSCFFGLKELRSIFGMVPQESFLFSESIRSNILFSASDIGNERFEEVVRIAGLDHDMHLFPDGWDTVVGERGITLSGGQKQRIALARALVIDPPVLLLDDALSAVDAETEERILSALLKERRGKTTVIVSHRISTLRNADQIIVLDGGEIVQRGTHETLMSEPEGFYARIAALQQLEQESCAACEDAGLKEEAIDG</sequence>
<evidence type="ECO:0000259" key="11">
    <source>
        <dbReference type="PROSITE" id="PS50929"/>
    </source>
</evidence>
<evidence type="ECO:0000256" key="5">
    <source>
        <dbReference type="ARBA" id="ARBA00022741"/>
    </source>
</evidence>
<name>A0A3P3XTV1_9SPIR</name>
<keyword evidence="3" id="KW-1003">Cell membrane</keyword>
<dbReference type="EMBL" id="FWDO01000007">
    <property type="protein sequence ID" value="SLM19706.1"/>
    <property type="molecule type" value="Genomic_DNA"/>
</dbReference>
<dbReference type="Gene3D" id="3.40.50.300">
    <property type="entry name" value="P-loop containing nucleotide triphosphate hydrolases"/>
    <property type="match status" value="1"/>
</dbReference>
<keyword evidence="5" id="KW-0547">Nucleotide-binding</keyword>
<evidence type="ECO:0000256" key="7">
    <source>
        <dbReference type="ARBA" id="ARBA00022989"/>
    </source>
</evidence>
<dbReference type="Gene3D" id="1.20.1560.10">
    <property type="entry name" value="ABC transporter type 1, transmembrane domain"/>
    <property type="match status" value="1"/>
</dbReference>
<dbReference type="Pfam" id="PF00664">
    <property type="entry name" value="ABC_membrane"/>
    <property type="match status" value="1"/>
</dbReference>
<gene>
    <name evidence="12" type="ORF">SPIRO4BDMA_70128</name>
</gene>
<dbReference type="SUPFAM" id="SSF90123">
    <property type="entry name" value="ABC transporter transmembrane region"/>
    <property type="match status" value="1"/>
</dbReference>
<evidence type="ECO:0000256" key="3">
    <source>
        <dbReference type="ARBA" id="ARBA00022475"/>
    </source>
</evidence>
<feature type="domain" description="ABC transporter" evidence="10">
    <location>
        <begin position="338"/>
        <end position="571"/>
    </location>
</feature>
<feature type="transmembrane region" description="Helical" evidence="9">
    <location>
        <begin position="57"/>
        <end position="78"/>
    </location>
</feature>
<proteinExistence type="predicted"/>
<feature type="transmembrane region" description="Helical" evidence="9">
    <location>
        <begin position="136"/>
        <end position="154"/>
    </location>
</feature>
<dbReference type="GO" id="GO:0016887">
    <property type="term" value="F:ATP hydrolysis activity"/>
    <property type="evidence" value="ECO:0007669"/>
    <property type="project" value="InterPro"/>
</dbReference>
<evidence type="ECO:0000256" key="6">
    <source>
        <dbReference type="ARBA" id="ARBA00022840"/>
    </source>
</evidence>
<organism evidence="12">
    <name type="scientific">uncultured spirochete</name>
    <dbReference type="NCBI Taxonomy" id="156406"/>
    <lineage>
        <taxon>Bacteria</taxon>
        <taxon>Pseudomonadati</taxon>
        <taxon>Spirochaetota</taxon>
        <taxon>Spirochaetia</taxon>
        <taxon>Spirochaetales</taxon>
        <taxon>environmental samples</taxon>
    </lineage>
</organism>
<dbReference type="InterPro" id="IPR039421">
    <property type="entry name" value="Type_1_exporter"/>
</dbReference>
<evidence type="ECO:0000256" key="8">
    <source>
        <dbReference type="ARBA" id="ARBA00023136"/>
    </source>
</evidence>
<keyword evidence="7 9" id="KW-1133">Transmembrane helix</keyword>
<dbReference type="PROSITE" id="PS50929">
    <property type="entry name" value="ABC_TM1F"/>
    <property type="match status" value="1"/>
</dbReference>
<protein>
    <submittedName>
        <fullName evidence="12">ABC transporter related protein</fullName>
    </submittedName>
</protein>
<keyword evidence="4 9" id="KW-0812">Transmembrane</keyword>
<evidence type="ECO:0000313" key="12">
    <source>
        <dbReference type="EMBL" id="SLM19706.1"/>
    </source>
</evidence>
<dbReference type="PROSITE" id="PS00211">
    <property type="entry name" value="ABC_TRANSPORTER_1"/>
    <property type="match status" value="1"/>
</dbReference>
<dbReference type="InterPro" id="IPR003439">
    <property type="entry name" value="ABC_transporter-like_ATP-bd"/>
</dbReference>
<keyword evidence="2" id="KW-0813">Transport</keyword>
<dbReference type="GO" id="GO:0015421">
    <property type="term" value="F:ABC-type oligopeptide transporter activity"/>
    <property type="evidence" value="ECO:0007669"/>
    <property type="project" value="TreeGrafter"/>
</dbReference>
<dbReference type="FunFam" id="3.40.50.300:FF:000221">
    <property type="entry name" value="Multidrug ABC transporter ATP-binding protein"/>
    <property type="match status" value="1"/>
</dbReference>
<dbReference type="CDD" id="cd18541">
    <property type="entry name" value="ABC_6TM_TmrB_like"/>
    <property type="match status" value="1"/>
</dbReference>
<keyword evidence="8 9" id="KW-0472">Membrane</keyword>
<dbReference type="PROSITE" id="PS50893">
    <property type="entry name" value="ABC_TRANSPORTER_2"/>
    <property type="match status" value="1"/>
</dbReference>
<dbReference type="SUPFAM" id="SSF52540">
    <property type="entry name" value="P-loop containing nucleoside triphosphate hydrolases"/>
    <property type="match status" value="1"/>
</dbReference>
<feature type="transmembrane region" description="Helical" evidence="9">
    <location>
        <begin position="20"/>
        <end position="37"/>
    </location>
</feature>
<dbReference type="InterPro" id="IPR027417">
    <property type="entry name" value="P-loop_NTPase"/>
</dbReference>
<feature type="domain" description="ABC transmembrane type-1" evidence="11">
    <location>
        <begin position="20"/>
        <end position="303"/>
    </location>
</feature>
<dbReference type="GO" id="GO:0005524">
    <property type="term" value="F:ATP binding"/>
    <property type="evidence" value="ECO:0007669"/>
    <property type="project" value="UniProtKB-KW"/>
</dbReference>
<evidence type="ECO:0000256" key="4">
    <source>
        <dbReference type="ARBA" id="ARBA00022692"/>
    </source>
</evidence>
<dbReference type="InterPro" id="IPR017871">
    <property type="entry name" value="ABC_transporter-like_CS"/>
</dbReference>
<dbReference type="SMART" id="SM00382">
    <property type="entry name" value="AAA"/>
    <property type="match status" value="1"/>
</dbReference>
<evidence type="ECO:0000256" key="1">
    <source>
        <dbReference type="ARBA" id="ARBA00004651"/>
    </source>
</evidence>
<reference evidence="12" key="1">
    <citation type="submission" date="2017-02" db="EMBL/GenBank/DDBJ databases">
        <authorList>
            <person name="Regsiter A."/>
            <person name="William W."/>
        </authorList>
    </citation>
    <scope>NUCLEOTIDE SEQUENCE</scope>
    <source>
        <strain evidence="12">BdmA 4</strain>
    </source>
</reference>
<accession>A0A3P3XTV1</accession>
<comment type="subcellular location">
    <subcellularLocation>
        <location evidence="1">Cell membrane</location>
        <topology evidence="1">Multi-pass membrane protein</topology>
    </subcellularLocation>
</comment>
<evidence type="ECO:0000256" key="9">
    <source>
        <dbReference type="SAM" id="Phobius"/>
    </source>
</evidence>
<dbReference type="PANTHER" id="PTHR43394:SF1">
    <property type="entry name" value="ATP-BINDING CASSETTE SUB-FAMILY B MEMBER 10, MITOCHONDRIAL"/>
    <property type="match status" value="1"/>
</dbReference>
<feature type="transmembrane region" description="Helical" evidence="9">
    <location>
        <begin position="280"/>
        <end position="301"/>
    </location>
</feature>
<dbReference type="InterPro" id="IPR003593">
    <property type="entry name" value="AAA+_ATPase"/>
</dbReference>
<dbReference type="GO" id="GO:0005886">
    <property type="term" value="C:plasma membrane"/>
    <property type="evidence" value="ECO:0007669"/>
    <property type="project" value="UniProtKB-SubCell"/>
</dbReference>
<dbReference type="InterPro" id="IPR036640">
    <property type="entry name" value="ABC1_TM_sf"/>
</dbReference>